<dbReference type="NCBIfam" id="TIGR02126">
    <property type="entry name" value="phgtail_TP901_1"/>
    <property type="match status" value="1"/>
</dbReference>
<dbReference type="PRINTS" id="PR01998">
    <property type="entry name" value="MTP2STAPHYLO"/>
</dbReference>
<dbReference type="AlphaFoldDB" id="A0A0R1KFE2"/>
<organism evidence="1 2">
    <name type="scientific">Companilactobacillus nodensis DSM 19682 = JCM 14932 = NBRC 107160</name>
    <dbReference type="NCBI Taxonomy" id="1423775"/>
    <lineage>
        <taxon>Bacteria</taxon>
        <taxon>Bacillati</taxon>
        <taxon>Bacillota</taxon>
        <taxon>Bacilli</taxon>
        <taxon>Lactobacillales</taxon>
        <taxon>Lactobacillaceae</taxon>
        <taxon>Companilactobacillus</taxon>
    </lineage>
</organism>
<gene>
    <name evidence="1" type="ORF">FD03_GL002617</name>
</gene>
<keyword evidence="2" id="KW-1185">Reference proteome</keyword>
<dbReference type="PATRIC" id="fig|1423775.4.peg.2665"/>
<dbReference type="EMBL" id="AZDZ01000006">
    <property type="protein sequence ID" value="KRK80227.1"/>
    <property type="molecule type" value="Genomic_DNA"/>
</dbReference>
<proteinExistence type="predicted"/>
<name>A0A0R1KFE2_9LACO</name>
<accession>A0A0R1KFE2</accession>
<sequence>MTEAVAAKEASPVNGKDRILMIRVFEDRMKKGASKLALQTKHDWKIEAKSDSTSTKDGTINSAAEPTVTLEINAISSRDDVNLTLKDAVLNSKKLEFWDIDLKGKVTEEGENKGKYPAKYAQGYLQSWEVPSEIGKLDELKTEANIDQKPVDGFATLTDEQQQEVQYAFADTTIVTDPAPEV</sequence>
<dbReference type="OrthoDB" id="2044969at2"/>
<evidence type="ECO:0000313" key="2">
    <source>
        <dbReference type="Proteomes" id="UP000051248"/>
    </source>
</evidence>
<dbReference type="RefSeq" id="WP_025025156.1">
    <property type="nucleotide sequence ID" value="NZ_AZDZ01000006.1"/>
</dbReference>
<dbReference type="eggNOG" id="ENOG5032TN4">
    <property type="taxonomic scope" value="Bacteria"/>
</dbReference>
<reference evidence="1 2" key="1">
    <citation type="journal article" date="2015" name="Genome Announc.">
        <title>Expanding the biotechnology potential of lactobacilli through comparative genomics of 213 strains and associated genera.</title>
        <authorList>
            <person name="Sun Z."/>
            <person name="Harris H.M."/>
            <person name="McCann A."/>
            <person name="Guo C."/>
            <person name="Argimon S."/>
            <person name="Zhang W."/>
            <person name="Yang X."/>
            <person name="Jeffery I.B."/>
            <person name="Cooney J.C."/>
            <person name="Kagawa T.F."/>
            <person name="Liu W."/>
            <person name="Song Y."/>
            <person name="Salvetti E."/>
            <person name="Wrobel A."/>
            <person name="Rasinkangas P."/>
            <person name="Parkhill J."/>
            <person name="Rea M.C."/>
            <person name="O'Sullivan O."/>
            <person name="Ritari J."/>
            <person name="Douillard F.P."/>
            <person name="Paul Ross R."/>
            <person name="Yang R."/>
            <person name="Briner A.E."/>
            <person name="Felis G.E."/>
            <person name="de Vos W.M."/>
            <person name="Barrangou R."/>
            <person name="Klaenhammer T.R."/>
            <person name="Caufield P.W."/>
            <person name="Cui Y."/>
            <person name="Zhang H."/>
            <person name="O'Toole P.W."/>
        </authorList>
    </citation>
    <scope>NUCLEOTIDE SEQUENCE [LARGE SCALE GENOMIC DNA]</scope>
    <source>
        <strain evidence="1 2">DSM 19682</strain>
    </source>
</reference>
<dbReference type="STRING" id="1423775.FD03_GL002617"/>
<dbReference type="InterPro" id="IPR022345">
    <property type="entry name" value="Phage_69_Orf23_MTP"/>
</dbReference>
<dbReference type="Proteomes" id="UP000051248">
    <property type="component" value="Unassembled WGS sequence"/>
</dbReference>
<evidence type="ECO:0000313" key="1">
    <source>
        <dbReference type="EMBL" id="KRK80227.1"/>
    </source>
</evidence>
<protein>
    <recommendedName>
        <fullName evidence="3">Phage major tail protein, TP901-1 family</fullName>
    </recommendedName>
</protein>
<comment type="caution">
    <text evidence="1">The sequence shown here is derived from an EMBL/GenBank/DDBJ whole genome shotgun (WGS) entry which is preliminary data.</text>
</comment>
<evidence type="ECO:0008006" key="3">
    <source>
        <dbReference type="Google" id="ProtNLM"/>
    </source>
</evidence>
<dbReference type="InterPro" id="IPR011855">
    <property type="entry name" value="Phgtail_TP901_1"/>
</dbReference>
<dbReference type="Pfam" id="PF06199">
    <property type="entry name" value="Phage_tail_2"/>
    <property type="match status" value="1"/>
</dbReference>
<dbReference type="PRINTS" id="PR01997">
    <property type="entry name" value="MTP2FAMILY"/>
</dbReference>